<feature type="compositionally biased region" description="Basic and acidic residues" evidence="9">
    <location>
        <begin position="56"/>
        <end position="65"/>
    </location>
</feature>
<dbReference type="InterPro" id="IPR000394">
    <property type="entry name" value="RNA_pol_sigma_54"/>
</dbReference>
<evidence type="ECO:0000259" key="11">
    <source>
        <dbReference type="Pfam" id="PF04963"/>
    </source>
</evidence>
<dbReference type="InterPro" id="IPR007046">
    <property type="entry name" value="RNA_pol_sigma_54_core-bd"/>
</dbReference>
<evidence type="ECO:0000256" key="4">
    <source>
        <dbReference type="ARBA" id="ARBA00022695"/>
    </source>
</evidence>
<dbReference type="GO" id="GO:0016779">
    <property type="term" value="F:nucleotidyltransferase activity"/>
    <property type="evidence" value="ECO:0007669"/>
    <property type="project" value="UniProtKB-KW"/>
</dbReference>
<dbReference type="AlphaFoldDB" id="A0A1V9ELC1"/>
<dbReference type="PROSITE" id="PS50044">
    <property type="entry name" value="SIGMA54_3"/>
    <property type="match status" value="1"/>
</dbReference>
<dbReference type="Pfam" id="PF04963">
    <property type="entry name" value="Sigma54_CBD"/>
    <property type="match status" value="1"/>
</dbReference>
<keyword evidence="13" id="KW-1185">Reference proteome</keyword>
<dbReference type="PRINTS" id="PR00045">
    <property type="entry name" value="SIGMA54FCT"/>
</dbReference>
<keyword evidence="5" id="KW-0805">Transcription regulation</keyword>
<evidence type="ECO:0000256" key="3">
    <source>
        <dbReference type="ARBA" id="ARBA00022679"/>
    </source>
</evidence>
<dbReference type="PIRSF" id="PIRSF000774">
    <property type="entry name" value="RpoN"/>
    <property type="match status" value="1"/>
</dbReference>
<keyword evidence="8" id="KW-0804">Transcription</keyword>
<evidence type="ECO:0000256" key="7">
    <source>
        <dbReference type="ARBA" id="ARBA00023125"/>
    </source>
</evidence>
<dbReference type="InterPro" id="IPR007634">
    <property type="entry name" value="RNA_pol_sigma_54_DNA-bd"/>
</dbReference>
<dbReference type="Gene3D" id="1.10.10.60">
    <property type="entry name" value="Homeodomain-like"/>
    <property type="match status" value="1"/>
</dbReference>
<dbReference type="EMBL" id="LVXG01000023">
    <property type="protein sequence ID" value="OQP46950.1"/>
    <property type="molecule type" value="Genomic_DNA"/>
</dbReference>
<dbReference type="Pfam" id="PF00309">
    <property type="entry name" value="Sigma54_AID"/>
    <property type="match status" value="1"/>
</dbReference>
<dbReference type="InterPro" id="IPR038709">
    <property type="entry name" value="RpoN_core-bd_sf"/>
</dbReference>
<feature type="region of interest" description="Disordered" evidence="9">
    <location>
        <begin position="43"/>
        <end position="66"/>
    </location>
</feature>
<evidence type="ECO:0000313" key="12">
    <source>
        <dbReference type="EMBL" id="OQP46950.1"/>
    </source>
</evidence>
<dbReference type="OrthoDB" id="9814402at2"/>
<accession>A0A1V9ELC1</accession>
<name>A0A1V9ELC1_9BACT</name>
<evidence type="ECO:0000256" key="1">
    <source>
        <dbReference type="ARBA" id="ARBA00008798"/>
    </source>
</evidence>
<reference evidence="13" key="1">
    <citation type="submission" date="2016-04" db="EMBL/GenBank/DDBJ databases">
        <authorList>
            <person name="Chen L."/>
            <person name="Zhuang W."/>
            <person name="Wang G."/>
        </authorList>
    </citation>
    <scope>NUCLEOTIDE SEQUENCE [LARGE SCALE GENOMIC DNA]</scope>
    <source>
        <strain evidence="13">17621</strain>
    </source>
</reference>
<evidence type="ECO:0000256" key="8">
    <source>
        <dbReference type="ARBA" id="ARBA00023163"/>
    </source>
</evidence>
<feature type="domain" description="RNA polymerase sigma factor 54 DNA-binding" evidence="10">
    <location>
        <begin position="312"/>
        <end position="469"/>
    </location>
</feature>
<dbReference type="GO" id="GO:0006352">
    <property type="term" value="P:DNA-templated transcription initiation"/>
    <property type="evidence" value="ECO:0007669"/>
    <property type="project" value="InterPro"/>
</dbReference>
<keyword evidence="4" id="KW-0548">Nucleotidyltransferase</keyword>
<proteinExistence type="inferred from homology"/>
<comment type="similarity">
    <text evidence="1">Belongs to the sigma-54 factor family.</text>
</comment>
<gene>
    <name evidence="12" type="ORF">A4H97_05365</name>
</gene>
<evidence type="ECO:0000313" key="13">
    <source>
        <dbReference type="Proteomes" id="UP000192610"/>
    </source>
</evidence>
<keyword evidence="3" id="KW-0808">Transferase</keyword>
<feature type="domain" description="RNA polymerase sigma factor 54 core-binding" evidence="11">
    <location>
        <begin position="101"/>
        <end position="293"/>
    </location>
</feature>
<dbReference type="STRING" id="354355.SAMN05660816_01097"/>
<evidence type="ECO:0000259" key="10">
    <source>
        <dbReference type="Pfam" id="PF04552"/>
    </source>
</evidence>
<organism evidence="12 13">
    <name type="scientific">Niastella yeongjuensis</name>
    <dbReference type="NCBI Taxonomy" id="354355"/>
    <lineage>
        <taxon>Bacteria</taxon>
        <taxon>Pseudomonadati</taxon>
        <taxon>Bacteroidota</taxon>
        <taxon>Chitinophagia</taxon>
        <taxon>Chitinophagales</taxon>
        <taxon>Chitinophagaceae</taxon>
        <taxon>Niastella</taxon>
    </lineage>
</organism>
<dbReference type="GO" id="GO:0016987">
    <property type="term" value="F:sigma factor activity"/>
    <property type="evidence" value="ECO:0007669"/>
    <property type="project" value="UniProtKB-KW"/>
</dbReference>
<keyword evidence="6" id="KW-0731">Sigma factor</keyword>
<feature type="compositionally biased region" description="Acidic residues" evidence="9">
    <location>
        <begin position="43"/>
        <end position="55"/>
    </location>
</feature>
<evidence type="ECO:0000256" key="6">
    <source>
        <dbReference type="ARBA" id="ARBA00023082"/>
    </source>
</evidence>
<sequence length="473" mass="54815">MLQQNLVQKQETKILPQQIQLLNLFHLNTLELEHRIEQELEDNPFLEKKEDEDDAKGEKGTKEQVQEYQDWDEYGYDDIPDYKMEYSNYLPDEEKTFSPMKAATDFREDLKKQYRLCCNDGEETLLADYLIDSLSDNGLLEIPLDKVAEEYSFANKTWLEGEDFDKILAKVQKLDPLGIGARSICECLLLQLKAMNGKRPDVQKSICLLQDHYQDLRNRNMDKIMECLQLEEDELKIILELVSSLKMKPVAEVQEGSTPNAHIIPDFLIVQEGDYLEVSLYNQRSSSLFISREWKEIVADSQKNKKDTAAAQYLKNKYQSAQWFVSAIRQREGTMLRIMKAIVNMQYEYFREGDIKLLKPMILKNIADKTGVDISTVSRITCNKYVDTPFGMILLKDLFTEGIINEKGEAISNRVIQVAIEDAIEKEDKKNPYTDQQLVAILAQKGFSIARRTVAKYREILQIPVAQMRSIWA</sequence>
<keyword evidence="2" id="KW-0240">DNA-directed RNA polymerase</keyword>
<dbReference type="GO" id="GO:0000428">
    <property type="term" value="C:DNA-directed RNA polymerase complex"/>
    <property type="evidence" value="ECO:0007669"/>
    <property type="project" value="UniProtKB-KW"/>
</dbReference>
<dbReference type="PANTHER" id="PTHR32248:SF4">
    <property type="entry name" value="RNA POLYMERASE SIGMA-54 FACTOR"/>
    <property type="match status" value="1"/>
</dbReference>
<dbReference type="NCBIfam" id="TIGR02395">
    <property type="entry name" value="rpoN_sigma"/>
    <property type="match status" value="1"/>
</dbReference>
<dbReference type="PROSITE" id="PS00718">
    <property type="entry name" value="SIGMA54_2"/>
    <property type="match status" value="1"/>
</dbReference>
<evidence type="ECO:0000256" key="9">
    <source>
        <dbReference type="SAM" id="MobiDB-lite"/>
    </source>
</evidence>
<dbReference type="RefSeq" id="WP_081200959.1">
    <property type="nucleotide sequence ID" value="NZ_FOCZ01000002.1"/>
</dbReference>
<dbReference type="Gene3D" id="1.10.10.1330">
    <property type="entry name" value="RNA polymerase sigma-54 factor, core-binding domain"/>
    <property type="match status" value="1"/>
</dbReference>
<dbReference type="PANTHER" id="PTHR32248">
    <property type="entry name" value="RNA POLYMERASE SIGMA-54 FACTOR"/>
    <property type="match status" value="1"/>
</dbReference>
<dbReference type="Pfam" id="PF04552">
    <property type="entry name" value="Sigma54_DBD"/>
    <property type="match status" value="1"/>
</dbReference>
<evidence type="ECO:0000256" key="2">
    <source>
        <dbReference type="ARBA" id="ARBA00022478"/>
    </source>
</evidence>
<evidence type="ECO:0000256" key="5">
    <source>
        <dbReference type="ARBA" id="ARBA00023015"/>
    </source>
</evidence>
<dbReference type="Proteomes" id="UP000192610">
    <property type="component" value="Unassembled WGS sequence"/>
</dbReference>
<keyword evidence="7" id="KW-0238">DNA-binding</keyword>
<dbReference type="GO" id="GO:0003677">
    <property type="term" value="F:DNA binding"/>
    <property type="evidence" value="ECO:0007669"/>
    <property type="project" value="UniProtKB-KW"/>
</dbReference>
<protein>
    <submittedName>
        <fullName evidence="12">RNA polymerase sigma-54 factor</fullName>
    </submittedName>
</protein>
<comment type="caution">
    <text evidence="12">The sequence shown here is derived from an EMBL/GenBank/DDBJ whole genome shotgun (WGS) entry which is preliminary data.</text>
</comment>
<dbReference type="GO" id="GO:0001216">
    <property type="term" value="F:DNA-binding transcription activator activity"/>
    <property type="evidence" value="ECO:0007669"/>
    <property type="project" value="InterPro"/>
</dbReference>